<accession>A0ABS0BXQ5</accession>
<evidence type="ECO:0000313" key="3">
    <source>
        <dbReference type="EMBL" id="MBF6058179.1"/>
    </source>
</evidence>
<comment type="caution">
    <text evidence="3">The sequence shown here is derived from an EMBL/GenBank/DDBJ whole genome shotgun (WGS) entry which is preliminary data.</text>
</comment>
<proteinExistence type="predicted"/>
<dbReference type="EMBL" id="JACBGI020000012">
    <property type="protein sequence ID" value="MBF6058179.1"/>
    <property type="molecule type" value="Genomic_DNA"/>
</dbReference>
<protein>
    <submittedName>
        <fullName evidence="3">DUF3365 domain-containing protein</fullName>
    </submittedName>
</protein>
<dbReference type="RefSeq" id="WP_185978322.1">
    <property type="nucleotide sequence ID" value="NZ_JACBGI020000012.1"/>
</dbReference>
<keyword evidence="4" id="KW-1185">Reference proteome</keyword>
<dbReference type="Pfam" id="PF11845">
    <property type="entry name" value="Tll0287-like"/>
    <property type="match status" value="1"/>
</dbReference>
<feature type="chain" id="PRO_5045283006" evidence="1">
    <location>
        <begin position="20"/>
        <end position="188"/>
    </location>
</feature>
<organism evidence="3 4">
    <name type="scientific">Thiomicrorhabdus heinhorstiae</name>
    <dbReference type="NCBI Taxonomy" id="2748010"/>
    <lineage>
        <taxon>Bacteria</taxon>
        <taxon>Pseudomonadati</taxon>
        <taxon>Pseudomonadota</taxon>
        <taxon>Gammaproteobacteria</taxon>
        <taxon>Thiotrichales</taxon>
        <taxon>Piscirickettsiaceae</taxon>
        <taxon>Thiomicrorhabdus</taxon>
    </lineage>
</organism>
<reference evidence="3 4" key="1">
    <citation type="submission" date="2020-06" db="EMBL/GenBank/DDBJ databases">
        <authorList>
            <person name="Scott K."/>
        </authorList>
    </citation>
    <scope>NUCLEOTIDE SEQUENCE [LARGE SCALE GENOMIC DNA]</scope>
    <source>
        <strain evidence="3 4">HH1</strain>
    </source>
</reference>
<feature type="domain" description="Tll0287-like" evidence="2">
    <location>
        <begin position="40"/>
        <end position="183"/>
    </location>
</feature>
<gene>
    <name evidence="3" type="ORF">H8792_007480</name>
</gene>
<feature type="signal peptide" evidence="1">
    <location>
        <begin position="1"/>
        <end position="19"/>
    </location>
</feature>
<dbReference type="InterPro" id="IPR021796">
    <property type="entry name" value="Tll0287-like_dom"/>
</dbReference>
<evidence type="ECO:0000256" key="1">
    <source>
        <dbReference type="SAM" id="SignalP"/>
    </source>
</evidence>
<evidence type="ECO:0000259" key="2">
    <source>
        <dbReference type="Pfam" id="PF11845"/>
    </source>
</evidence>
<sequence length="188" mass="20769">MKNYLLSGLIMTLPLSAYANTVPEKQQEARMLAKEFLGQLKPELGKAMKTGGPIHAVDICHEKAPEIAKNLSEKSGWNVNRVSLKPRAATAKADAWETATMNEFNQLLAEGKDPKTLEKFEIVKIDGQDTYRYMKAIPTGKVCLTCHGETVPAVLEDKIKGFYPHDTAIGYKLGQLRGAFSFQQSVAK</sequence>
<name>A0ABS0BXQ5_9GAMM</name>
<keyword evidence="1" id="KW-0732">Signal</keyword>
<reference evidence="3 4" key="2">
    <citation type="submission" date="2020-11" db="EMBL/GenBank/DDBJ databases">
        <title>Sulfur oxidizing isolate from Hospital Hole Sinkhole.</title>
        <authorList>
            <person name="Scott K.M."/>
        </authorList>
    </citation>
    <scope>NUCLEOTIDE SEQUENCE [LARGE SCALE GENOMIC DNA]</scope>
    <source>
        <strain evidence="3 4">HH1</strain>
    </source>
</reference>
<evidence type="ECO:0000313" key="4">
    <source>
        <dbReference type="Proteomes" id="UP001193680"/>
    </source>
</evidence>
<dbReference type="Proteomes" id="UP001193680">
    <property type="component" value="Unassembled WGS sequence"/>
</dbReference>